<evidence type="ECO:0000256" key="3">
    <source>
        <dbReference type="ARBA" id="ARBA00022692"/>
    </source>
</evidence>
<dbReference type="InterPro" id="IPR000620">
    <property type="entry name" value="EamA_dom"/>
</dbReference>
<feature type="domain" description="EamA" evidence="7">
    <location>
        <begin position="99"/>
        <end position="236"/>
    </location>
</feature>
<evidence type="ECO:0000256" key="1">
    <source>
        <dbReference type="ARBA" id="ARBA00004141"/>
    </source>
</evidence>
<comment type="similarity">
    <text evidence="2 6">Belongs to the drug/metabolite transporter (DMT) superfamily. Plant drug/metabolite exporter (P-DME) (TC 2.A.7.4) family.</text>
</comment>
<evidence type="ECO:0000256" key="6">
    <source>
        <dbReference type="RuleBase" id="RU363077"/>
    </source>
</evidence>
<keyword evidence="3 6" id="KW-0812">Transmembrane</keyword>
<feature type="transmembrane region" description="Helical" evidence="6">
    <location>
        <begin position="217"/>
        <end position="238"/>
    </location>
</feature>
<dbReference type="InterPro" id="IPR037185">
    <property type="entry name" value="EmrE-like"/>
</dbReference>
<name>A0ABM1VGX9_SOLPN</name>
<evidence type="ECO:0000256" key="4">
    <source>
        <dbReference type="ARBA" id="ARBA00022989"/>
    </source>
</evidence>
<dbReference type="InterPro" id="IPR030184">
    <property type="entry name" value="WAT1-related"/>
</dbReference>
<organism evidence="8 9">
    <name type="scientific">Solanum pennellii</name>
    <name type="common">Tomato</name>
    <name type="synonym">Lycopersicon pennellii</name>
    <dbReference type="NCBI Taxonomy" id="28526"/>
    <lineage>
        <taxon>Eukaryota</taxon>
        <taxon>Viridiplantae</taxon>
        <taxon>Streptophyta</taxon>
        <taxon>Embryophyta</taxon>
        <taxon>Tracheophyta</taxon>
        <taxon>Spermatophyta</taxon>
        <taxon>Magnoliopsida</taxon>
        <taxon>eudicotyledons</taxon>
        <taxon>Gunneridae</taxon>
        <taxon>Pentapetalae</taxon>
        <taxon>asterids</taxon>
        <taxon>lamiids</taxon>
        <taxon>Solanales</taxon>
        <taxon>Solanaceae</taxon>
        <taxon>Solanoideae</taxon>
        <taxon>Solaneae</taxon>
        <taxon>Solanum</taxon>
        <taxon>Solanum subgen. Lycopersicon</taxon>
    </lineage>
</organism>
<evidence type="ECO:0000256" key="5">
    <source>
        <dbReference type="ARBA" id="ARBA00023136"/>
    </source>
</evidence>
<feature type="transmembrane region" description="Helical" evidence="6">
    <location>
        <begin position="188"/>
        <end position="211"/>
    </location>
</feature>
<keyword evidence="8" id="KW-1185">Reference proteome</keyword>
<comment type="subcellular location">
    <subcellularLocation>
        <location evidence="1 6">Membrane</location>
        <topology evidence="1 6">Multi-pass membrane protein</topology>
    </subcellularLocation>
</comment>
<dbReference type="SUPFAM" id="SSF103481">
    <property type="entry name" value="Multidrug resistance efflux transporter EmrE"/>
    <property type="match status" value="1"/>
</dbReference>
<evidence type="ECO:0000313" key="9">
    <source>
        <dbReference type="RefSeq" id="XP_027774997.1"/>
    </source>
</evidence>
<reference evidence="8" key="1">
    <citation type="journal article" date="2014" name="Nat. Genet.">
        <title>The genome of the stress-tolerant wild tomato species Solanum pennellii.</title>
        <authorList>
            <person name="Bolger A."/>
            <person name="Scossa F."/>
            <person name="Bolger M.E."/>
            <person name="Lanz C."/>
            <person name="Maumus F."/>
            <person name="Tohge T."/>
            <person name="Quesneville H."/>
            <person name="Alseekh S."/>
            <person name="Sorensen I."/>
            <person name="Lichtenstein G."/>
            <person name="Fich E.A."/>
            <person name="Conte M."/>
            <person name="Keller H."/>
            <person name="Schneeberger K."/>
            <person name="Schwacke R."/>
            <person name="Ofner I."/>
            <person name="Vrebalov J."/>
            <person name="Xu Y."/>
            <person name="Osorio S."/>
            <person name="Aflitos S.A."/>
            <person name="Schijlen E."/>
            <person name="Jimenez-Gomez J.M."/>
            <person name="Ryngajllo M."/>
            <person name="Kimura S."/>
            <person name="Kumar R."/>
            <person name="Koenig D."/>
            <person name="Headland L.R."/>
            <person name="Maloof J.N."/>
            <person name="Sinha N."/>
            <person name="van Ham R.C."/>
            <person name="Lankhorst R.K."/>
            <person name="Mao L."/>
            <person name="Vogel A."/>
            <person name="Arsova B."/>
            <person name="Panstruga R."/>
            <person name="Fei Z."/>
            <person name="Rose J.K."/>
            <person name="Zamir D."/>
            <person name="Carrari F."/>
            <person name="Giovannoni J.J."/>
            <person name="Weigel D."/>
            <person name="Usadel B."/>
            <person name="Fernie A.R."/>
        </authorList>
    </citation>
    <scope>NUCLEOTIDE SEQUENCE [LARGE SCALE GENOMIC DNA]</scope>
    <source>
        <strain evidence="8">cv. LA0716</strain>
    </source>
</reference>
<accession>A0ABM1VGX9</accession>
<keyword evidence="5 6" id="KW-0472">Membrane</keyword>
<dbReference type="RefSeq" id="XP_027774997.1">
    <property type="nucleotide sequence ID" value="XM_027919196.1"/>
</dbReference>
<evidence type="ECO:0000259" key="7">
    <source>
        <dbReference type="Pfam" id="PF00892"/>
    </source>
</evidence>
<feature type="transmembrane region" description="Helical" evidence="6">
    <location>
        <begin position="162"/>
        <end position="181"/>
    </location>
</feature>
<evidence type="ECO:0000313" key="8">
    <source>
        <dbReference type="Proteomes" id="UP000694930"/>
    </source>
</evidence>
<protein>
    <recommendedName>
        <fullName evidence="6">WAT1-related protein</fullName>
    </recommendedName>
</protein>
<feature type="non-terminal residue" evidence="9">
    <location>
        <position position="1"/>
    </location>
</feature>
<feature type="transmembrane region" description="Helical" evidence="6">
    <location>
        <begin position="129"/>
        <end position="150"/>
    </location>
</feature>
<gene>
    <name evidence="9" type="primary">LOC107028060</name>
</gene>
<keyword evidence="4 6" id="KW-1133">Transmembrane helix</keyword>
<dbReference type="Pfam" id="PF00892">
    <property type="entry name" value="EamA"/>
    <property type="match status" value="1"/>
</dbReference>
<proteinExistence type="inferred from homology"/>
<dbReference type="Proteomes" id="UP000694930">
    <property type="component" value="Chromosome 8"/>
</dbReference>
<dbReference type="PANTHER" id="PTHR31218">
    <property type="entry name" value="WAT1-RELATED PROTEIN"/>
    <property type="match status" value="1"/>
</dbReference>
<reference evidence="9" key="2">
    <citation type="submission" date="2025-08" db="UniProtKB">
        <authorList>
            <consortium name="RefSeq"/>
        </authorList>
    </citation>
    <scope>IDENTIFICATION</scope>
</reference>
<evidence type="ECO:0000256" key="2">
    <source>
        <dbReference type="ARBA" id="ARBA00007635"/>
    </source>
</evidence>
<dbReference type="GeneID" id="107028060"/>
<feature type="transmembrane region" description="Helical" evidence="6">
    <location>
        <begin position="97"/>
        <end position="117"/>
    </location>
</feature>
<sequence length="281" mass="31049">PTVVPCWSWLHKSDLCCYFPTFDTSLHVHTCCAHGCRDCETLYFGRSDISWRYHRLCFWGFPNGCIPWSNNGVWRRNKGQSEPAGWLLSSFLVLDSWHLGVLCLILNCMCVAAYLALQAPVLREYPASISLTAYSYSFGLLLMIVTSFFMTNGSTSWYLTPSEVVAVCYAGIVTSGLNYGLMTWCNKVIGPALVSLYSPLQAVATAILSSIFLGSDIYLGSILGGVLIIAGLYLVTWASYREMQAAKATVPHAPRMTDPLLSHQIQHISSVTSSSMPKIND</sequence>